<name>N9E698_9GAMM</name>
<dbReference type="Pfam" id="PF14124">
    <property type="entry name" value="DUF4291"/>
    <property type="match status" value="1"/>
</dbReference>
<dbReference type="PANTHER" id="PTHR38567">
    <property type="entry name" value="DUF4291 DOMAIN-CONTAINING PROTEIN"/>
    <property type="match status" value="1"/>
</dbReference>
<dbReference type="RefSeq" id="WP_005052465.1">
    <property type="nucleotide sequence ID" value="NZ_KB849758.1"/>
</dbReference>
<evidence type="ECO:0000313" key="2">
    <source>
        <dbReference type="Proteomes" id="UP000018417"/>
    </source>
</evidence>
<evidence type="ECO:0008006" key="3">
    <source>
        <dbReference type="Google" id="ProtNLM"/>
    </source>
</evidence>
<dbReference type="PATRIC" id="fig|1217649.3.peg.803"/>
<dbReference type="OrthoDB" id="65842at2"/>
<comment type="caution">
    <text evidence="1">The sequence shown here is derived from an EMBL/GenBank/DDBJ whole genome shotgun (WGS) entry which is preliminary data.</text>
</comment>
<evidence type="ECO:0000313" key="1">
    <source>
        <dbReference type="EMBL" id="ENW05988.1"/>
    </source>
</evidence>
<gene>
    <name evidence="1" type="ORF">F934_00845</name>
</gene>
<dbReference type="InterPro" id="IPR025633">
    <property type="entry name" value="DUF4291"/>
</dbReference>
<dbReference type="HOGENOM" id="CLU_082565_1_1_6"/>
<dbReference type="PANTHER" id="PTHR38567:SF1">
    <property type="entry name" value="DUF4291 DOMAIN-CONTAINING PROTEIN"/>
    <property type="match status" value="1"/>
</dbReference>
<sequence>MNQDDEKIIRATHTDSTIRVYQAYSTKLAHLAVQNNSFKHNPFFKMTRMTWIKPSFLWMMYRSGWGKKDGEQQTILAIDLCKEGFDWALQHSCSSHKPLHLSDEQWLNLKQETPVRIQWDPDPNLLLEPQNYRAIQIGLSNVAIEHYVNDWVVQITDITETAQHIHQLVINQEFEIANSLLPKESIYIPNISKLVKEL</sequence>
<reference evidence="1 2" key="1">
    <citation type="submission" date="2013-02" db="EMBL/GenBank/DDBJ databases">
        <title>The Genome Sequence of Acinetobacter beijerinckii ANC 3835.</title>
        <authorList>
            <consortium name="The Broad Institute Genome Sequencing Platform"/>
            <consortium name="The Broad Institute Genome Sequencing Center for Infectious Disease"/>
            <person name="Cerqueira G."/>
            <person name="Feldgarden M."/>
            <person name="Courvalin P."/>
            <person name="Perichon B."/>
            <person name="Grillot-Courvalin C."/>
            <person name="Clermont D."/>
            <person name="Rocha E."/>
            <person name="Yoon E.-J."/>
            <person name="Nemec A."/>
            <person name="Walker B."/>
            <person name="Young S.K."/>
            <person name="Zeng Q."/>
            <person name="Gargeya S."/>
            <person name="Fitzgerald M."/>
            <person name="Haas B."/>
            <person name="Abouelleil A."/>
            <person name="Alvarado L."/>
            <person name="Arachchi H.M."/>
            <person name="Berlin A.M."/>
            <person name="Chapman S.B."/>
            <person name="Dewar J."/>
            <person name="Goldberg J."/>
            <person name="Griggs A."/>
            <person name="Gujja S."/>
            <person name="Hansen M."/>
            <person name="Howarth C."/>
            <person name="Imamovic A."/>
            <person name="Larimer J."/>
            <person name="McCowan C."/>
            <person name="Murphy C."/>
            <person name="Neiman D."/>
            <person name="Pearson M."/>
            <person name="Priest M."/>
            <person name="Roberts A."/>
            <person name="Saif S."/>
            <person name="Shea T."/>
            <person name="Sisk P."/>
            <person name="Sykes S."/>
            <person name="Wortman J."/>
            <person name="Nusbaum C."/>
            <person name="Birren B."/>
        </authorList>
    </citation>
    <scope>NUCLEOTIDE SEQUENCE [LARGE SCALE GENOMIC DNA]</scope>
    <source>
        <strain evidence="1 2">ANC 3835</strain>
    </source>
</reference>
<protein>
    <recommendedName>
        <fullName evidence="3">DUF4291 domain-containing protein</fullName>
    </recommendedName>
</protein>
<proteinExistence type="predicted"/>
<dbReference type="Proteomes" id="UP000018417">
    <property type="component" value="Unassembled WGS sequence"/>
</dbReference>
<dbReference type="AlphaFoldDB" id="N9E698"/>
<accession>N9E698</accession>
<dbReference type="EMBL" id="APQK01000009">
    <property type="protein sequence ID" value="ENW05988.1"/>
    <property type="molecule type" value="Genomic_DNA"/>
</dbReference>
<organism evidence="1 2">
    <name type="scientific">Acinetobacter beijerinckii ANC 3835</name>
    <dbReference type="NCBI Taxonomy" id="1217649"/>
    <lineage>
        <taxon>Bacteria</taxon>
        <taxon>Pseudomonadati</taxon>
        <taxon>Pseudomonadota</taxon>
        <taxon>Gammaproteobacteria</taxon>
        <taxon>Moraxellales</taxon>
        <taxon>Moraxellaceae</taxon>
        <taxon>Acinetobacter</taxon>
    </lineage>
</organism>